<keyword evidence="3" id="KW-1185">Reference proteome</keyword>
<dbReference type="PANTHER" id="PTHR31579:SF2">
    <property type="entry name" value="DUF506 FAMILY PROTEIN"/>
    <property type="match status" value="1"/>
</dbReference>
<dbReference type="Pfam" id="PF04720">
    <property type="entry name" value="PDDEXK_6"/>
    <property type="match status" value="1"/>
</dbReference>
<reference evidence="3" key="1">
    <citation type="submission" date="2013-09" db="EMBL/GenBank/DDBJ databases">
        <title>Corchorus olitorius genome sequencing.</title>
        <authorList>
            <person name="Alam M."/>
            <person name="Haque M.S."/>
            <person name="Islam M.S."/>
            <person name="Emdad E.M."/>
            <person name="Islam M.M."/>
            <person name="Ahmed B."/>
            <person name="Halim A."/>
            <person name="Hossen Q.M.M."/>
            <person name="Hossain M.Z."/>
            <person name="Ahmed R."/>
            <person name="Khan M.M."/>
            <person name="Islam R."/>
            <person name="Rashid M.M."/>
            <person name="Khan S.A."/>
            <person name="Rahman M.S."/>
            <person name="Alam M."/>
            <person name="Yahiya A.S."/>
            <person name="Khan M.S."/>
            <person name="Azam M.S."/>
            <person name="Haque T."/>
            <person name="Lashkar M.Z.H."/>
            <person name="Akhand A.I."/>
            <person name="Morshed G."/>
            <person name="Roy S."/>
            <person name="Uddin K.S."/>
            <person name="Rabeya T."/>
            <person name="Hossain A.S."/>
            <person name="Chowdhury A."/>
            <person name="Snigdha A.R."/>
            <person name="Mortoza M.S."/>
            <person name="Matin S.A."/>
            <person name="Hoque S.M.E."/>
            <person name="Islam M.K."/>
            <person name="Roy D.K."/>
            <person name="Haider R."/>
            <person name="Moosa M.M."/>
            <person name="Elias S.M."/>
            <person name="Hasan A.M."/>
            <person name="Jahan S."/>
            <person name="Shafiuddin M."/>
            <person name="Mahmood N."/>
            <person name="Shommy N.S."/>
        </authorList>
    </citation>
    <scope>NUCLEOTIDE SEQUENCE [LARGE SCALE GENOMIC DNA]</scope>
    <source>
        <strain evidence="3">cv. O-4</strain>
    </source>
</reference>
<accession>A0A1R3H4M3</accession>
<dbReference type="Proteomes" id="UP000187203">
    <property type="component" value="Unassembled WGS sequence"/>
</dbReference>
<dbReference type="PROSITE" id="PS51257">
    <property type="entry name" value="PROKAR_LIPOPROTEIN"/>
    <property type="match status" value="1"/>
</dbReference>
<dbReference type="AlphaFoldDB" id="A0A1R3H4M3"/>
<organism evidence="2 3">
    <name type="scientific">Corchorus olitorius</name>
    <dbReference type="NCBI Taxonomy" id="93759"/>
    <lineage>
        <taxon>Eukaryota</taxon>
        <taxon>Viridiplantae</taxon>
        <taxon>Streptophyta</taxon>
        <taxon>Embryophyta</taxon>
        <taxon>Tracheophyta</taxon>
        <taxon>Spermatophyta</taxon>
        <taxon>Magnoliopsida</taxon>
        <taxon>eudicotyledons</taxon>
        <taxon>Gunneridae</taxon>
        <taxon>Pentapetalae</taxon>
        <taxon>rosids</taxon>
        <taxon>malvids</taxon>
        <taxon>Malvales</taxon>
        <taxon>Malvaceae</taxon>
        <taxon>Grewioideae</taxon>
        <taxon>Apeibeae</taxon>
        <taxon>Corchorus</taxon>
    </lineage>
</organism>
<proteinExistence type="predicted"/>
<feature type="compositionally biased region" description="Acidic residues" evidence="1">
    <location>
        <begin position="64"/>
        <end position="77"/>
    </location>
</feature>
<sequence>MAGIATRIPWNHWNFTYGCQEFKFPEQPDSSSGSDNMEFGFLEYVDQEFPGSCNSDENIPGNEMVDEGGDQDDEEKENDGISLENNKNFWENQHQVLQATLCRTSSLESRIRNSTKEALKEIQRAGTICPCGKSMAESCRNCLMREVSSRLQNAGFNSAVCRSKWRNSPDIPSGEHSFLDVIENSRKGDVRVIIELNFRAEFEIARASEDYNLLVQRLPEVFVGKVERLNNVIKILCLAAKKCMKEKKMHMGPWRKHRYMQAKWLKSCERNTSTKSLSMQQGYDSGRLPKPRASMLTVDLLEKLSNVHCTAVEVV</sequence>
<evidence type="ECO:0000313" key="3">
    <source>
        <dbReference type="Proteomes" id="UP000187203"/>
    </source>
</evidence>
<dbReference type="NCBIfam" id="TIGR01615">
    <property type="entry name" value="A_thal_3542"/>
    <property type="match status" value="1"/>
</dbReference>
<protein>
    <submittedName>
        <fullName evidence="2">Uncharacterized protein</fullName>
    </submittedName>
</protein>
<feature type="region of interest" description="Disordered" evidence="1">
    <location>
        <begin position="52"/>
        <end position="79"/>
    </location>
</feature>
<dbReference type="STRING" id="93759.A0A1R3H4M3"/>
<gene>
    <name evidence="2" type="ORF">COLO4_31460</name>
</gene>
<evidence type="ECO:0000313" key="2">
    <source>
        <dbReference type="EMBL" id="OMO65220.1"/>
    </source>
</evidence>
<comment type="caution">
    <text evidence="2">The sequence shown here is derived from an EMBL/GenBank/DDBJ whole genome shotgun (WGS) entry which is preliminary data.</text>
</comment>
<dbReference type="InterPro" id="IPR006502">
    <property type="entry name" value="PDDEXK-like"/>
</dbReference>
<name>A0A1R3H4M3_9ROSI</name>
<dbReference type="EMBL" id="AWUE01020854">
    <property type="protein sequence ID" value="OMO65220.1"/>
    <property type="molecule type" value="Genomic_DNA"/>
</dbReference>
<evidence type="ECO:0000256" key="1">
    <source>
        <dbReference type="SAM" id="MobiDB-lite"/>
    </source>
</evidence>
<dbReference type="OrthoDB" id="691424at2759"/>
<dbReference type="PANTHER" id="PTHR31579">
    <property type="entry name" value="OS03G0796600 PROTEIN"/>
    <property type="match status" value="1"/>
</dbReference>